<evidence type="ECO:0000313" key="2">
    <source>
        <dbReference type="Proteomes" id="UP001500630"/>
    </source>
</evidence>
<keyword evidence="2" id="KW-1185">Reference proteome</keyword>
<proteinExistence type="predicted"/>
<evidence type="ECO:0000313" key="1">
    <source>
        <dbReference type="EMBL" id="GAA3546274.1"/>
    </source>
</evidence>
<reference evidence="2" key="1">
    <citation type="journal article" date="2019" name="Int. J. Syst. Evol. Microbiol.">
        <title>The Global Catalogue of Microorganisms (GCM) 10K type strain sequencing project: providing services to taxonomists for standard genome sequencing and annotation.</title>
        <authorList>
            <consortium name="The Broad Institute Genomics Platform"/>
            <consortium name="The Broad Institute Genome Sequencing Center for Infectious Disease"/>
            <person name="Wu L."/>
            <person name="Ma J."/>
        </authorList>
    </citation>
    <scope>NUCLEOTIDE SEQUENCE [LARGE SCALE GENOMIC DNA]</scope>
    <source>
        <strain evidence="2">JCM 17326</strain>
    </source>
</reference>
<organism evidence="1 2">
    <name type="scientific">Nonomuraea rosea</name>
    <dbReference type="NCBI Taxonomy" id="638574"/>
    <lineage>
        <taxon>Bacteria</taxon>
        <taxon>Bacillati</taxon>
        <taxon>Actinomycetota</taxon>
        <taxon>Actinomycetes</taxon>
        <taxon>Streptosporangiales</taxon>
        <taxon>Streptosporangiaceae</taxon>
        <taxon>Nonomuraea</taxon>
    </lineage>
</organism>
<dbReference type="Proteomes" id="UP001500630">
    <property type="component" value="Unassembled WGS sequence"/>
</dbReference>
<gene>
    <name evidence="1" type="ORF">GCM10022419_028020</name>
</gene>
<name>A0ABP6W6L9_9ACTN</name>
<protein>
    <submittedName>
        <fullName evidence="1">Uncharacterized protein</fullName>
    </submittedName>
</protein>
<comment type="caution">
    <text evidence="1">The sequence shown here is derived from an EMBL/GenBank/DDBJ whole genome shotgun (WGS) entry which is preliminary data.</text>
</comment>
<sequence>MPVYPLGRPMQWLFATTWASFRWQSHVSGGRDQVFLPFEEVTAFLLARDRRLRM</sequence>
<accession>A0ABP6W6L9</accession>
<dbReference type="EMBL" id="BAABDQ010000005">
    <property type="protein sequence ID" value="GAA3546274.1"/>
    <property type="molecule type" value="Genomic_DNA"/>
</dbReference>
<dbReference type="RefSeq" id="WP_345561767.1">
    <property type="nucleotide sequence ID" value="NZ_BAABDQ010000005.1"/>
</dbReference>